<name>A0A9P6HKY5_9AGAM</name>
<feature type="region of interest" description="Disordered" evidence="1">
    <location>
        <begin position="172"/>
        <end position="211"/>
    </location>
</feature>
<reference evidence="2" key="2">
    <citation type="submission" date="2020-11" db="EMBL/GenBank/DDBJ databases">
        <authorList>
            <consortium name="DOE Joint Genome Institute"/>
            <person name="Kuo A."/>
            <person name="Miyauchi S."/>
            <person name="Kiss E."/>
            <person name="Drula E."/>
            <person name="Kohler A."/>
            <person name="Sanchez-Garcia M."/>
            <person name="Andreopoulos B."/>
            <person name="Barry K.W."/>
            <person name="Bonito G."/>
            <person name="Buee M."/>
            <person name="Carver A."/>
            <person name="Chen C."/>
            <person name="Cichocki N."/>
            <person name="Clum A."/>
            <person name="Culley D."/>
            <person name="Crous P.W."/>
            <person name="Fauchery L."/>
            <person name="Girlanda M."/>
            <person name="Hayes R."/>
            <person name="Keri Z."/>
            <person name="Labutti K."/>
            <person name="Lipzen A."/>
            <person name="Lombard V."/>
            <person name="Magnuson J."/>
            <person name="Maillard F."/>
            <person name="Morin E."/>
            <person name="Murat C."/>
            <person name="Nolan M."/>
            <person name="Ohm R."/>
            <person name="Pangilinan J."/>
            <person name="Pereira M."/>
            <person name="Perotto S."/>
            <person name="Peter M."/>
            <person name="Riley R."/>
            <person name="Sitrit Y."/>
            <person name="Stielow B."/>
            <person name="Szollosi G."/>
            <person name="Zifcakova L."/>
            <person name="Stursova M."/>
            <person name="Spatafora J.W."/>
            <person name="Tedersoo L."/>
            <person name="Vaario L.-M."/>
            <person name="Yamada A."/>
            <person name="Yan M."/>
            <person name="Wang P."/>
            <person name="Xu J."/>
            <person name="Bruns T."/>
            <person name="Baldrian P."/>
            <person name="Vilgalys R."/>
            <person name="Henrissat B."/>
            <person name="Grigoriev I.V."/>
            <person name="Hibbett D."/>
            <person name="Nagy L.G."/>
            <person name="Martin F.M."/>
        </authorList>
    </citation>
    <scope>NUCLEOTIDE SEQUENCE</scope>
    <source>
        <strain evidence="2">UH-Tt-Lm1</strain>
    </source>
</reference>
<dbReference type="EMBL" id="WIUZ02000005">
    <property type="protein sequence ID" value="KAF9787449.1"/>
    <property type="molecule type" value="Genomic_DNA"/>
</dbReference>
<evidence type="ECO:0000313" key="3">
    <source>
        <dbReference type="Proteomes" id="UP000736335"/>
    </source>
</evidence>
<proteinExistence type="predicted"/>
<gene>
    <name evidence="2" type="ORF">BJ322DRAFT_723306</name>
</gene>
<keyword evidence="3" id="KW-1185">Reference proteome</keyword>
<dbReference type="AlphaFoldDB" id="A0A9P6HKY5"/>
<dbReference type="OrthoDB" id="3211402at2759"/>
<accession>A0A9P6HKY5</accession>
<organism evidence="2 3">
    <name type="scientific">Thelephora terrestris</name>
    <dbReference type="NCBI Taxonomy" id="56493"/>
    <lineage>
        <taxon>Eukaryota</taxon>
        <taxon>Fungi</taxon>
        <taxon>Dikarya</taxon>
        <taxon>Basidiomycota</taxon>
        <taxon>Agaricomycotina</taxon>
        <taxon>Agaricomycetes</taxon>
        <taxon>Thelephorales</taxon>
        <taxon>Thelephoraceae</taxon>
        <taxon>Thelephora</taxon>
    </lineage>
</organism>
<comment type="caution">
    <text evidence="2">The sequence shown here is derived from an EMBL/GenBank/DDBJ whole genome shotgun (WGS) entry which is preliminary data.</text>
</comment>
<protein>
    <submittedName>
        <fullName evidence="2">Uncharacterized protein</fullName>
    </submittedName>
</protein>
<dbReference type="Proteomes" id="UP000736335">
    <property type="component" value="Unassembled WGS sequence"/>
</dbReference>
<reference evidence="2" key="1">
    <citation type="journal article" date="2020" name="Nat. Commun.">
        <title>Large-scale genome sequencing of mycorrhizal fungi provides insights into the early evolution of symbiotic traits.</title>
        <authorList>
            <person name="Miyauchi S."/>
            <person name="Kiss E."/>
            <person name="Kuo A."/>
            <person name="Drula E."/>
            <person name="Kohler A."/>
            <person name="Sanchez-Garcia M."/>
            <person name="Morin E."/>
            <person name="Andreopoulos B."/>
            <person name="Barry K.W."/>
            <person name="Bonito G."/>
            <person name="Buee M."/>
            <person name="Carver A."/>
            <person name="Chen C."/>
            <person name="Cichocki N."/>
            <person name="Clum A."/>
            <person name="Culley D."/>
            <person name="Crous P.W."/>
            <person name="Fauchery L."/>
            <person name="Girlanda M."/>
            <person name="Hayes R.D."/>
            <person name="Keri Z."/>
            <person name="LaButti K."/>
            <person name="Lipzen A."/>
            <person name="Lombard V."/>
            <person name="Magnuson J."/>
            <person name="Maillard F."/>
            <person name="Murat C."/>
            <person name="Nolan M."/>
            <person name="Ohm R.A."/>
            <person name="Pangilinan J."/>
            <person name="Pereira M.F."/>
            <person name="Perotto S."/>
            <person name="Peter M."/>
            <person name="Pfister S."/>
            <person name="Riley R."/>
            <person name="Sitrit Y."/>
            <person name="Stielow J.B."/>
            <person name="Szollosi G."/>
            <person name="Zifcakova L."/>
            <person name="Stursova M."/>
            <person name="Spatafora J.W."/>
            <person name="Tedersoo L."/>
            <person name="Vaario L.M."/>
            <person name="Yamada A."/>
            <person name="Yan M."/>
            <person name="Wang P."/>
            <person name="Xu J."/>
            <person name="Bruns T."/>
            <person name="Baldrian P."/>
            <person name="Vilgalys R."/>
            <person name="Dunand C."/>
            <person name="Henrissat B."/>
            <person name="Grigoriev I.V."/>
            <person name="Hibbett D."/>
            <person name="Nagy L.G."/>
            <person name="Martin F.M."/>
        </authorList>
    </citation>
    <scope>NUCLEOTIDE SEQUENCE</scope>
    <source>
        <strain evidence="2">UH-Tt-Lm1</strain>
    </source>
</reference>
<evidence type="ECO:0000256" key="1">
    <source>
        <dbReference type="SAM" id="MobiDB-lite"/>
    </source>
</evidence>
<sequence>MPRPKNQEGLQQLPWASNNNAAVWRLVSALEEPENRRKLFGKSPSENTSGDSKTKVYGRIAEFVWPEVYKDNQKAVTSRTKSKAEWLQKTYAKYLARLRRTGEGVSRVNEGGAVHNDCPISADGPDETTPEYAMNLWEEIHQEFPWFGALHRILSSRPNIVPPAIVTGVGPAGREITFNNPPPPSQSHDPDIDPALYTLGHSDPPRMPASA</sequence>
<evidence type="ECO:0000313" key="2">
    <source>
        <dbReference type="EMBL" id="KAF9787449.1"/>
    </source>
</evidence>